<evidence type="ECO:0000313" key="3">
    <source>
        <dbReference type="EMBL" id="GDY70711.1"/>
    </source>
</evidence>
<evidence type="ECO:0000313" key="2">
    <source>
        <dbReference type="EMBL" id="GDY68905.1"/>
    </source>
</evidence>
<reference evidence="3 4" key="1">
    <citation type="submission" date="2019-04" db="EMBL/GenBank/DDBJ databases">
        <title>Draft genome sequences of Streptomyces avermitilis ATCC 31267.</title>
        <authorList>
            <person name="Komaki H."/>
            <person name="Tamura T."/>
            <person name="Hosoyama A."/>
        </authorList>
    </citation>
    <scope>NUCLEOTIDE SEQUENCE [LARGE SCALE GENOMIC DNA]</scope>
    <source>
        <strain evidence="3 4">ATCC 31267</strain>
    </source>
</reference>
<evidence type="ECO:0000313" key="4">
    <source>
        <dbReference type="Proteomes" id="UP000299211"/>
    </source>
</evidence>
<dbReference type="EMBL" id="BJHX01000001">
    <property type="protein sequence ID" value="GDY68905.1"/>
    <property type="molecule type" value="Genomic_DNA"/>
</dbReference>
<dbReference type="EMBL" id="BJHY01000001">
    <property type="protein sequence ID" value="GDY70711.1"/>
    <property type="molecule type" value="Genomic_DNA"/>
</dbReference>
<reference evidence="2 5" key="2">
    <citation type="submission" date="2019-04" db="EMBL/GenBank/DDBJ databases">
        <title>Draft genome sequences of Streptomyces avermitilis NBRC 14893.</title>
        <authorList>
            <person name="Komaki H."/>
            <person name="Tamura T."/>
            <person name="Hosoyama A."/>
        </authorList>
    </citation>
    <scope>NUCLEOTIDE SEQUENCE [LARGE SCALE GENOMIC DNA]</scope>
    <source>
        <strain evidence="2 5">NBRC 14893</strain>
    </source>
</reference>
<dbReference type="AlphaFoldDB" id="A0A4D4MFE8"/>
<gene>
    <name evidence="2" type="ORF">SAV14893_082980</name>
    <name evidence="3" type="ORF">SAV31267_001960</name>
</gene>
<evidence type="ECO:0000256" key="1">
    <source>
        <dbReference type="SAM" id="MobiDB-lite"/>
    </source>
</evidence>
<feature type="region of interest" description="Disordered" evidence="1">
    <location>
        <begin position="38"/>
        <end position="66"/>
    </location>
</feature>
<dbReference type="Proteomes" id="UP000299211">
    <property type="component" value="Unassembled WGS sequence"/>
</dbReference>
<organism evidence="3 4">
    <name type="scientific">Streptomyces avermitilis</name>
    <dbReference type="NCBI Taxonomy" id="33903"/>
    <lineage>
        <taxon>Bacteria</taxon>
        <taxon>Bacillati</taxon>
        <taxon>Actinomycetota</taxon>
        <taxon>Actinomycetes</taxon>
        <taxon>Kitasatosporales</taxon>
        <taxon>Streptomycetaceae</taxon>
        <taxon>Streptomyces</taxon>
    </lineage>
</organism>
<dbReference type="Proteomes" id="UP000302139">
    <property type="component" value="Unassembled WGS sequence"/>
</dbReference>
<name>A0A4D4MFE8_STRAX</name>
<accession>A0A4D4MFE8</accession>
<comment type="caution">
    <text evidence="3">The sequence shown here is derived from an EMBL/GenBank/DDBJ whole genome shotgun (WGS) entry which is preliminary data.</text>
</comment>
<proteinExistence type="predicted"/>
<sequence>MSLPLRPLDESGFGAVVDCNLAPQLARALQQHRLLIVPRRQRETQPGRPSRAGFALQPHGPVRSRDHVAGKRIGRVNARACSLQWTATPPEEVRPMNAVSMWVLPLPVTVGRLT</sequence>
<protein>
    <submittedName>
        <fullName evidence="3">Uncharacterized protein</fullName>
    </submittedName>
</protein>
<evidence type="ECO:0000313" key="5">
    <source>
        <dbReference type="Proteomes" id="UP000302139"/>
    </source>
</evidence>